<dbReference type="GO" id="GO:0006225">
    <property type="term" value="P:UDP biosynthetic process"/>
    <property type="evidence" value="ECO:0007669"/>
    <property type="project" value="TreeGrafter"/>
</dbReference>
<dbReference type="Pfam" id="PF00696">
    <property type="entry name" value="AA_kinase"/>
    <property type="match status" value="1"/>
</dbReference>
<dbReference type="GO" id="GO:0044210">
    <property type="term" value="P:'de novo' CTP biosynthetic process"/>
    <property type="evidence" value="ECO:0007669"/>
    <property type="project" value="UniProtKB-UniRule"/>
</dbReference>
<evidence type="ECO:0000256" key="5">
    <source>
        <dbReference type="ARBA" id="ARBA00022679"/>
    </source>
</evidence>
<comment type="subunit">
    <text evidence="11">Homohexamer.</text>
</comment>
<keyword evidence="11" id="KW-0021">Allosteric enzyme</keyword>
<feature type="domain" description="Aspartate/glutamate/uridylate kinase" evidence="12">
    <location>
        <begin position="8"/>
        <end position="214"/>
    </location>
</feature>
<name>A0A1G2Q351_9BACT</name>
<evidence type="ECO:0000313" key="13">
    <source>
        <dbReference type="EMBL" id="OHA55015.1"/>
    </source>
</evidence>
<dbReference type="UniPathway" id="UPA00159">
    <property type="reaction ID" value="UER00275"/>
</dbReference>
<dbReference type="PIRSF" id="PIRSF005650">
    <property type="entry name" value="Uridylate_kin"/>
    <property type="match status" value="1"/>
</dbReference>
<comment type="pathway">
    <text evidence="2 11">Pyrimidine metabolism; CTP biosynthesis via de novo pathway; UDP from UMP (UMPK route): step 1/1.</text>
</comment>
<dbReference type="InterPro" id="IPR011817">
    <property type="entry name" value="Uridylate_kinase"/>
</dbReference>
<comment type="similarity">
    <text evidence="3 11">Belongs to the UMP kinase family.</text>
</comment>
<keyword evidence="9 11" id="KW-0665">Pyrimidine biosynthesis</keyword>
<feature type="region of interest" description="Involved in allosteric activation by GTP" evidence="11">
    <location>
        <begin position="19"/>
        <end position="24"/>
    </location>
</feature>
<keyword evidence="8 11" id="KW-0067">ATP-binding</keyword>
<evidence type="ECO:0000256" key="6">
    <source>
        <dbReference type="ARBA" id="ARBA00022741"/>
    </source>
</evidence>
<dbReference type="EC" id="2.7.4.22" evidence="11"/>
<feature type="binding site" evidence="11">
    <location>
        <position position="167"/>
    </location>
    <ligand>
        <name>ATP</name>
        <dbReference type="ChEBI" id="CHEBI:30616"/>
    </ligand>
</feature>
<dbReference type="InterPro" id="IPR015963">
    <property type="entry name" value="Uridylate_kinase_bac"/>
</dbReference>
<evidence type="ECO:0000256" key="2">
    <source>
        <dbReference type="ARBA" id="ARBA00004791"/>
    </source>
</evidence>
<dbReference type="Proteomes" id="UP000177575">
    <property type="component" value="Unassembled WGS sequence"/>
</dbReference>
<feature type="binding site" evidence="11">
    <location>
        <position position="170"/>
    </location>
    <ligand>
        <name>ATP</name>
        <dbReference type="ChEBI" id="CHEBI:30616"/>
    </ligand>
</feature>
<feature type="binding site" evidence="11">
    <location>
        <position position="162"/>
    </location>
    <ligand>
        <name>ATP</name>
        <dbReference type="ChEBI" id="CHEBI:30616"/>
    </ligand>
</feature>
<feature type="binding site" evidence="11">
    <location>
        <begin position="134"/>
        <end position="141"/>
    </location>
    <ligand>
        <name>UMP</name>
        <dbReference type="ChEBI" id="CHEBI:57865"/>
    </ligand>
</feature>
<dbReference type="GO" id="GO:0005524">
    <property type="term" value="F:ATP binding"/>
    <property type="evidence" value="ECO:0007669"/>
    <property type="project" value="UniProtKB-KW"/>
</dbReference>
<comment type="subcellular location">
    <subcellularLocation>
        <location evidence="1 11">Cytoplasm</location>
    </subcellularLocation>
</comment>
<evidence type="ECO:0000256" key="10">
    <source>
        <dbReference type="ARBA" id="ARBA00047767"/>
    </source>
</evidence>
<dbReference type="AlphaFoldDB" id="A0A1G2Q351"/>
<keyword evidence="5 11" id="KW-0808">Transferase</keyword>
<evidence type="ECO:0000256" key="9">
    <source>
        <dbReference type="ARBA" id="ARBA00022975"/>
    </source>
</evidence>
<dbReference type="SUPFAM" id="SSF53633">
    <property type="entry name" value="Carbamate kinase-like"/>
    <property type="match status" value="1"/>
</dbReference>
<feature type="binding site" evidence="11">
    <location>
        <position position="72"/>
    </location>
    <ligand>
        <name>UMP</name>
        <dbReference type="ChEBI" id="CHEBI:57865"/>
    </ligand>
</feature>
<evidence type="ECO:0000256" key="7">
    <source>
        <dbReference type="ARBA" id="ARBA00022777"/>
    </source>
</evidence>
<feature type="binding site" evidence="11">
    <location>
        <begin position="12"/>
        <end position="15"/>
    </location>
    <ligand>
        <name>ATP</name>
        <dbReference type="ChEBI" id="CHEBI:30616"/>
    </ligand>
</feature>
<evidence type="ECO:0000259" key="12">
    <source>
        <dbReference type="Pfam" id="PF00696"/>
    </source>
</evidence>
<accession>A0A1G2Q351</accession>
<organism evidence="13 14">
    <name type="scientific">Candidatus Veblenbacteria bacterium RIFOXYB1_FULL_43_13</name>
    <dbReference type="NCBI Taxonomy" id="1802426"/>
    <lineage>
        <taxon>Bacteria</taxon>
        <taxon>Candidatus Vebleniibacteriota</taxon>
    </lineage>
</organism>
<evidence type="ECO:0000256" key="8">
    <source>
        <dbReference type="ARBA" id="ARBA00022840"/>
    </source>
</evidence>
<dbReference type="GO" id="GO:0005737">
    <property type="term" value="C:cytoplasm"/>
    <property type="evidence" value="ECO:0007669"/>
    <property type="project" value="UniProtKB-SubCell"/>
</dbReference>
<dbReference type="GO" id="GO:0033862">
    <property type="term" value="F:UMP kinase activity"/>
    <property type="evidence" value="ECO:0007669"/>
    <property type="project" value="UniProtKB-EC"/>
</dbReference>
<comment type="activity regulation">
    <text evidence="11">Allosterically activated by GTP. Inhibited by UTP.</text>
</comment>
<dbReference type="PANTHER" id="PTHR42833">
    <property type="entry name" value="URIDYLATE KINASE"/>
    <property type="match status" value="1"/>
</dbReference>
<keyword evidence="6 11" id="KW-0547">Nucleotide-binding</keyword>
<comment type="caution">
    <text evidence="13">The sequence shown here is derived from an EMBL/GenBank/DDBJ whole genome shotgun (WGS) entry which is preliminary data.</text>
</comment>
<dbReference type="HAMAP" id="MF_01220_B">
    <property type="entry name" value="PyrH_B"/>
    <property type="match status" value="1"/>
</dbReference>
<dbReference type="PANTHER" id="PTHR42833:SF4">
    <property type="entry name" value="URIDYLATE KINASE PUMPKIN, CHLOROPLASTIC"/>
    <property type="match status" value="1"/>
</dbReference>
<dbReference type="Gene3D" id="3.40.1160.10">
    <property type="entry name" value="Acetylglutamate kinase-like"/>
    <property type="match status" value="1"/>
</dbReference>
<feature type="binding site" evidence="11">
    <location>
        <position position="58"/>
    </location>
    <ligand>
        <name>ATP</name>
        <dbReference type="ChEBI" id="CHEBI:30616"/>
    </ligand>
</feature>
<keyword evidence="4 11" id="KW-0963">Cytoplasm</keyword>
<evidence type="ECO:0000256" key="11">
    <source>
        <dbReference type="HAMAP-Rule" id="MF_01220"/>
    </source>
</evidence>
<dbReference type="InterPro" id="IPR036393">
    <property type="entry name" value="AceGlu_kinase-like_sf"/>
</dbReference>
<reference evidence="13 14" key="1">
    <citation type="journal article" date="2016" name="Nat. Commun.">
        <title>Thousands of microbial genomes shed light on interconnected biogeochemical processes in an aquifer system.</title>
        <authorList>
            <person name="Anantharaman K."/>
            <person name="Brown C.T."/>
            <person name="Hug L.A."/>
            <person name="Sharon I."/>
            <person name="Castelle C.J."/>
            <person name="Probst A.J."/>
            <person name="Thomas B.C."/>
            <person name="Singh A."/>
            <person name="Wilkins M.J."/>
            <person name="Karaoz U."/>
            <person name="Brodie E.L."/>
            <person name="Williams K.H."/>
            <person name="Hubbard S.S."/>
            <person name="Banfield J.F."/>
        </authorList>
    </citation>
    <scope>NUCLEOTIDE SEQUENCE [LARGE SCALE GENOMIC DNA]</scope>
</reference>
<evidence type="ECO:0000256" key="1">
    <source>
        <dbReference type="ARBA" id="ARBA00004496"/>
    </source>
</evidence>
<gene>
    <name evidence="11" type="primary">pyrH</name>
    <name evidence="13" type="ORF">A2388_00275</name>
</gene>
<evidence type="ECO:0000256" key="4">
    <source>
        <dbReference type="ARBA" id="ARBA00022490"/>
    </source>
</evidence>
<comment type="function">
    <text evidence="11">Catalyzes the reversible phosphorylation of UMP to UDP.</text>
</comment>
<protein>
    <recommendedName>
        <fullName evidence="11">Uridylate kinase</fullName>
        <shortName evidence="11">UK</shortName>
        <ecNumber evidence="11">2.7.4.22</ecNumber>
    </recommendedName>
    <alternativeName>
        <fullName evidence="11">Uridine monophosphate kinase</fullName>
        <shortName evidence="11">UMP kinase</shortName>
        <shortName evidence="11">UMPK</shortName>
    </alternativeName>
</protein>
<comment type="catalytic activity">
    <reaction evidence="10 11">
        <text>UMP + ATP = UDP + ADP</text>
        <dbReference type="Rhea" id="RHEA:24400"/>
        <dbReference type="ChEBI" id="CHEBI:30616"/>
        <dbReference type="ChEBI" id="CHEBI:57865"/>
        <dbReference type="ChEBI" id="CHEBI:58223"/>
        <dbReference type="ChEBI" id="CHEBI:456216"/>
        <dbReference type="EC" id="2.7.4.22"/>
    </reaction>
</comment>
<feature type="binding site" evidence="11">
    <location>
        <position position="54"/>
    </location>
    <ligand>
        <name>ATP</name>
        <dbReference type="ChEBI" id="CHEBI:30616"/>
    </ligand>
</feature>
<dbReference type="InterPro" id="IPR001048">
    <property type="entry name" value="Asp/Glu/Uridylate_kinase"/>
</dbReference>
<comment type="caution">
    <text evidence="11">Lacks conserved residue(s) required for the propagation of feature annotation.</text>
</comment>
<keyword evidence="7 11" id="KW-0418">Kinase</keyword>
<proteinExistence type="inferred from homology"/>
<sequence>MSTLRYQRVLLKLSGEAFGSTGQGVNPRRLDIIVRELKQLRKLGVAVAVVVGAGNIWRKRTHGQGLEPAVADYIGLLATVMNGLALRQALIKARLPVRLQSAVVFDLPGIGAIDAVAARGSLRRGEIVIFAGGTGKPFFTTDTAAAQRAVQVGAEIIIKTSQVSGVYEADPRQHQTAKKFDNITLSQAIRKNLKVMDKEAFKICLKNKIPILVCQWQKGVAVRAVLGKKVGTLVKP</sequence>
<dbReference type="EMBL" id="MHTC01000030">
    <property type="protein sequence ID" value="OHA55015.1"/>
    <property type="molecule type" value="Genomic_DNA"/>
</dbReference>
<evidence type="ECO:0000256" key="3">
    <source>
        <dbReference type="ARBA" id="ARBA00007614"/>
    </source>
</evidence>
<evidence type="ECO:0000313" key="14">
    <source>
        <dbReference type="Proteomes" id="UP000177575"/>
    </source>
</evidence>